<protein>
    <submittedName>
        <fullName evidence="3">FAD-dependent oxidoreductase</fullName>
    </submittedName>
</protein>
<evidence type="ECO:0000313" key="3">
    <source>
        <dbReference type="EMBL" id="NBG88740.1"/>
    </source>
</evidence>
<reference evidence="3 4" key="1">
    <citation type="submission" date="2019-04" db="EMBL/GenBank/DDBJ databases">
        <title>Isachenkonia alkalipeptolytica gen. nov. sp. nov. a new anaerobic, alkiliphilic organothrophic bacterium capable to reduce synthesized ferrihydrite isolated from a soda lake.</title>
        <authorList>
            <person name="Toshchakov S.V."/>
            <person name="Zavarzina D.G."/>
            <person name="Zhilina T.N."/>
            <person name="Kostrikina N.A."/>
            <person name="Kublanov I.V."/>
        </authorList>
    </citation>
    <scope>NUCLEOTIDE SEQUENCE [LARGE SCALE GENOMIC DNA]</scope>
    <source>
        <strain evidence="3 4">Z-1701</strain>
    </source>
</reference>
<dbReference type="PANTHER" id="PTHR42949:SF3">
    <property type="entry name" value="ANAEROBIC GLYCEROL-3-PHOSPHATE DEHYDROGENASE SUBUNIT B"/>
    <property type="match status" value="1"/>
</dbReference>
<dbReference type="AlphaFoldDB" id="A0AA44BF13"/>
<keyword evidence="1" id="KW-0560">Oxidoreductase</keyword>
<comment type="caution">
    <text evidence="3">The sequence shown here is derived from an EMBL/GenBank/DDBJ whole genome shotgun (WGS) entry which is preliminary data.</text>
</comment>
<dbReference type="PANTHER" id="PTHR42949">
    <property type="entry name" value="ANAEROBIC GLYCEROL-3-PHOSPHATE DEHYDROGENASE SUBUNIT B"/>
    <property type="match status" value="1"/>
</dbReference>
<dbReference type="GO" id="GO:0016491">
    <property type="term" value="F:oxidoreductase activity"/>
    <property type="evidence" value="ECO:0007669"/>
    <property type="project" value="UniProtKB-KW"/>
</dbReference>
<dbReference type="Proteomes" id="UP000449710">
    <property type="component" value="Unassembled WGS sequence"/>
</dbReference>
<feature type="domain" description="FAD/NAD(P)-binding" evidence="2">
    <location>
        <begin position="5"/>
        <end position="312"/>
    </location>
</feature>
<dbReference type="InterPro" id="IPR036188">
    <property type="entry name" value="FAD/NAD-bd_sf"/>
</dbReference>
<sequence length="362" mass="38820">MIRRDILVIGGGPSGLCAAIAAAKSGATVLLVERSKYLGGQLVKQTHMFFGSEKQYASKRGIDIGKTLAEEVTSHENIKILTDTTALGIYEDGVVTLEQRKNQEEIYIKVRPKSIIVGTGALEKSLPFPNNDLPGIYGAGAVQTLMNEYLVKPGNRVLMVGAGNIGLIISYQLLQAGVEVAGIIDASSNIGGYLVHASKIRRSGVPILTGYTIVKAEGENHLEKATIAKVDQNWKPIPGTEKEMDVDVICISVGLTPSSAFFWQGGCDMEYVRELGGYVPKRNKYLQTTVENIYVAGDSAGIEEASSAMVEGSIAGLAASHDLGLVYEAYDQEMEELLQELQALRGGEKGGHVRKGYEKAGL</sequence>
<dbReference type="Pfam" id="PF07992">
    <property type="entry name" value="Pyr_redox_2"/>
    <property type="match status" value="1"/>
</dbReference>
<evidence type="ECO:0000313" key="4">
    <source>
        <dbReference type="Proteomes" id="UP000449710"/>
    </source>
</evidence>
<dbReference type="Gene3D" id="3.50.50.60">
    <property type="entry name" value="FAD/NAD(P)-binding domain"/>
    <property type="match status" value="2"/>
</dbReference>
<proteinExistence type="predicted"/>
<dbReference type="InterPro" id="IPR023753">
    <property type="entry name" value="FAD/NAD-binding_dom"/>
</dbReference>
<dbReference type="InterPro" id="IPR051691">
    <property type="entry name" value="Metab_Enz_Cyan_OpOx_G3PDH"/>
</dbReference>
<gene>
    <name evidence="3" type="ORF">ISALK_09525</name>
</gene>
<dbReference type="PRINTS" id="PR00368">
    <property type="entry name" value="FADPNR"/>
</dbReference>
<dbReference type="RefSeq" id="WP_160721668.1">
    <property type="nucleotide sequence ID" value="NZ_SUMG01000011.1"/>
</dbReference>
<dbReference type="PRINTS" id="PR00411">
    <property type="entry name" value="PNDRDTASEI"/>
</dbReference>
<name>A0AA44BF13_9CLOT</name>
<dbReference type="EMBL" id="SUMG01000011">
    <property type="protein sequence ID" value="NBG88740.1"/>
    <property type="molecule type" value="Genomic_DNA"/>
</dbReference>
<evidence type="ECO:0000259" key="2">
    <source>
        <dbReference type="Pfam" id="PF07992"/>
    </source>
</evidence>
<keyword evidence="4" id="KW-1185">Reference proteome</keyword>
<organism evidence="3 4">
    <name type="scientific">Isachenkonia alkalipeptolytica</name>
    <dbReference type="NCBI Taxonomy" id="2565777"/>
    <lineage>
        <taxon>Bacteria</taxon>
        <taxon>Bacillati</taxon>
        <taxon>Bacillota</taxon>
        <taxon>Clostridia</taxon>
        <taxon>Eubacteriales</taxon>
        <taxon>Clostridiaceae</taxon>
        <taxon>Isachenkonia</taxon>
    </lineage>
</organism>
<accession>A0AA44BF13</accession>
<evidence type="ECO:0000256" key="1">
    <source>
        <dbReference type="ARBA" id="ARBA00023002"/>
    </source>
</evidence>
<dbReference type="SUPFAM" id="SSF51905">
    <property type="entry name" value="FAD/NAD(P)-binding domain"/>
    <property type="match status" value="1"/>
</dbReference>